<feature type="region of interest" description="Disordered" evidence="1">
    <location>
        <begin position="59"/>
        <end position="117"/>
    </location>
</feature>
<proteinExistence type="predicted"/>
<organism evidence="2 3">
    <name type="scientific">Papaver somniferum</name>
    <name type="common">Opium poppy</name>
    <dbReference type="NCBI Taxonomy" id="3469"/>
    <lineage>
        <taxon>Eukaryota</taxon>
        <taxon>Viridiplantae</taxon>
        <taxon>Streptophyta</taxon>
        <taxon>Embryophyta</taxon>
        <taxon>Tracheophyta</taxon>
        <taxon>Spermatophyta</taxon>
        <taxon>Magnoliopsida</taxon>
        <taxon>Ranunculales</taxon>
        <taxon>Papaveraceae</taxon>
        <taxon>Papaveroideae</taxon>
        <taxon>Papaver</taxon>
    </lineage>
</organism>
<reference evidence="2 3" key="1">
    <citation type="journal article" date="2018" name="Science">
        <title>The opium poppy genome and morphinan production.</title>
        <authorList>
            <person name="Guo L."/>
            <person name="Winzer T."/>
            <person name="Yang X."/>
            <person name="Li Y."/>
            <person name="Ning Z."/>
            <person name="He Z."/>
            <person name="Teodor R."/>
            <person name="Lu Y."/>
            <person name="Bowser T.A."/>
            <person name="Graham I.A."/>
            <person name="Ye K."/>
        </authorList>
    </citation>
    <scope>NUCLEOTIDE SEQUENCE [LARGE SCALE GENOMIC DNA]</scope>
    <source>
        <strain evidence="3">cv. HN1</strain>
        <tissue evidence="2">Leaves</tissue>
    </source>
</reference>
<keyword evidence="3" id="KW-1185">Reference proteome</keyword>
<feature type="compositionally biased region" description="Basic and acidic residues" evidence="1">
    <location>
        <begin position="131"/>
        <end position="151"/>
    </location>
</feature>
<feature type="region of interest" description="Disordered" evidence="1">
    <location>
        <begin position="1"/>
        <end position="44"/>
    </location>
</feature>
<gene>
    <name evidence="2" type="ORF">C5167_015196</name>
</gene>
<feature type="compositionally biased region" description="Basic and acidic residues" evidence="1">
    <location>
        <begin position="79"/>
        <end position="89"/>
    </location>
</feature>
<feature type="region of interest" description="Disordered" evidence="1">
    <location>
        <begin position="207"/>
        <end position="241"/>
    </location>
</feature>
<feature type="compositionally biased region" description="Polar residues" evidence="1">
    <location>
        <begin position="60"/>
        <end position="77"/>
    </location>
</feature>
<feature type="non-terminal residue" evidence="2">
    <location>
        <position position="451"/>
    </location>
</feature>
<name>A0A4Y7J8G3_PAPSO</name>
<feature type="compositionally biased region" description="Basic and acidic residues" evidence="1">
    <location>
        <begin position="103"/>
        <end position="117"/>
    </location>
</feature>
<accession>A0A4Y7J8G3</accession>
<dbReference type="Gramene" id="RZC56340">
    <property type="protein sequence ID" value="RZC56340"/>
    <property type="gene ID" value="C5167_015196"/>
</dbReference>
<dbReference type="EMBL" id="CM010717">
    <property type="protein sequence ID" value="RZC56340.1"/>
    <property type="molecule type" value="Genomic_DNA"/>
</dbReference>
<dbReference type="Proteomes" id="UP000316621">
    <property type="component" value="Chromosome 3"/>
</dbReference>
<evidence type="ECO:0000313" key="3">
    <source>
        <dbReference type="Proteomes" id="UP000316621"/>
    </source>
</evidence>
<feature type="compositionally biased region" description="Basic and acidic residues" evidence="1">
    <location>
        <begin position="160"/>
        <end position="169"/>
    </location>
</feature>
<feature type="compositionally biased region" description="Polar residues" evidence="1">
    <location>
        <begin position="20"/>
        <end position="44"/>
    </location>
</feature>
<feature type="region of interest" description="Disordered" evidence="1">
    <location>
        <begin position="131"/>
        <end position="169"/>
    </location>
</feature>
<feature type="compositionally biased region" description="Basic and acidic residues" evidence="1">
    <location>
        <begin position="381"/>
        <end position="396"/>
    </location>
</feature>
<evidence type="ECO:0000256" key="1">
    <source>
        <dbReference type="SAM" id="MobiDB-lite"/>
    </source>
</evidence>
<sequence length="451" mass="52822">MSSSKRQKKASSQAGEDGKQSTQAQQIVSDSRTQQQQVVFGTTSKSYSDLIMRQQVEFGRSSNLSSADVQPKNSKIQTSKREPRKKIVSEAKSVAARLRWEKKRQDDREKKEHVERAARLQFEQQLEIERRARIEEDMKREQRKSEDARLRQEKKRQRNKEKQEQVEREAKLKFEQQLEIERQAIAEEDTRREREQQEYNERLLKAQLARESSKHGLKARKVEGQRRRRLNEKEQEREKERKGLLNIRSKWSGNVIEQREIDRINSPLDAQASAVCVGEVNLRGEPQTTEQLIRQQTQSDNNILDDKEYKQRVMVEKQRQTQLFSQQPCTQYILVGCKARKNKAYNERKKAERASKKEPVQKVKSTKQVSSTRSAANKARRATEKENKAEMERMDTSGEAVTVQKLDLVPKARVLVQPETLYASLTKEEKYKILLRRGKIKEQVMMGQQDG</sequence>
<feature type="compositionally biased region" description="Basic and acidic residues" evidence="1">
    <location>
        <begin position="220"/>
        <end position="241"/>
    </location>
</feature>
<feature type="region of interest" description="Disordered" evidence="1">
    <location>
        <begin position="346"/>
        <end position="397"/>
    </location>
</feature>
<evidence type="ECO:0000313" key="2">
    <source>
        <dbReference type="EMBL" id="RZC56340.1"/>
    </source>
</evidence>
<dbReference type="AlphaFoldDB" id="A0A4Y7J8G3"/>
<feature type="compositionally biased region" description="Polar residues" evidence="1">
    <location>
        <begin position="366"/>
        <end position="375"/>
    </location>
</feature>
<protein>
    <submittedName>
        <fullName evidence="2">Uncharacterized protein</fullName>
    </submittedName>
</protein>
<feature type="compositionally biased region" description="Basic and acidic residues" evidence="1">
    <location>
        <begin position="346"/>
        <end position="361"/>
    </location>
</feature>